<evidence type="ECO:0000313" key="2">
    <source>
        <dbReference type="WBParaSite" id="nRc.2.0.1.t29203-RA"/>
    </source>
</evidence>
<proteinExistence type="predicted"/>
<organism evidence="1 2">
    <name type="scientific">Romanomermis culicivorax</name>
    <name type="common">Nematode worm</name>
    <dbReference type="NCBI Taxonomy" id="13658"/>
    <lineage>
        <taxon>Eukaryota</taxon>
        <taxon>Metazoa</taxon>
        <taxon>Ecdysozoa</taxon>
        <taxon>Nematoda</taxon>
        <taxon>Enoplea</taxon>
        <taxon>Dorylaimia</taxon>
        <taxon>Mermithida</taxon>
        <taxon>Mermithoidea</taxon>
        <taxon>Mermithidae</taxon>
        <taxon>Romanomermis</taxon>
    </lineage>
</organism>
<keyword evidence="1" id="KW-1185">Reference proteome</keyword>
<name>A0A915JSW0_ROMCU</name>
<dbReference type="AlphaFoldDB" id="A0A915JSW0"/>
<accession>A0A915JSW0</accession>
<sequence length="70" mass="7898">MILRRVKSAGGIQESAEDQPCFAQIKKPISAVSCVCSQMFGPFCMTWLKSEEYLHSALKTFLEKQTIIRS</sequence>
<reference evidence="2" key="1">
    <citation type="submission" date="2022-11" db="UniProtKB">
        <authorList>
            <consortium name="WormBaseParasite"/>
        </authorList>
    </citation>
    <scope>IDENTIFICATION</scope>
</reference>
<evidence type="ECO:0000313" key="1">
    <source>
        <dbReference type="Proteomes" id="UP000887565"/>
    </source>
</evidence>
<dbReference type="WBParaSite" id="nRc.2.0.1.t29203-RA">
    <property type="protein sequence ID" value="nRc.2.0.1.t29203-RA"/>
    <property type="gene ID" value="nRc.2.0.1.g29203"/>
</dbReference>
<protein>
    <submittedName>
        <fullName evidence="2">Uncharacterized protein</fullName>
    </submittedName>
</protein>
<dbReference type="Proteomes" id="UP000887565">
    <property type="component" value="Unplaced"/>
</dbReference>